<dbReference type="RefSeq" id="WP_086202572.1">
    <property type="nucleotide sequence ID" value="NZ_NEGB01000001.1"/>
</dbReference>
<protein>
    <recommendedName>
        <fullName evidence="1">DUF7710 domain-containing protein</fullName>
    </recommendedName>
</protein>
<organism evidence="2 3">
    <name type="scientific">Acinetobacter silvestris</name>
    <dbReference type="NCBI Taxonomy" id="1977882"/>
    <lineage>
        <taxon>Bacteria</taxon>
        <taxon>Pseudomonadati</taxon>
        <taxon>Pseudomonadota</taxon>
        <taxon>Gammaproteobacteria</taxon>
        <taxon>Moraxellales</taxon>
        <taxon>Moraxellaceae</taxon>
        <taxon>Acinetobacter</taxon>
    </lineage>
</organism>
<evidence type="ECO:0000313" key="3">
    <source>
        <dbReference type="Proteomes" id="UP000242765"/>
    </source>
</evidence>
<keyword evidence="3" id="KW-1185">Reference proteome</keyword>
<feature type="domain" description="DUF7710" evidence="1">
    <location>
        <begin position="8"/>
        <end position="91"/>
    </location>
</feature>
<dbReference type="InterPro" id="IPR056127">
    <property type="entry name" value="DUF7710"/>
</dbReference>
<dbReference type="Pfam" id="PF24819">
    <property type="entry name" value="DUF7710"/>
    <property type="match status" value="1"/>
</dbReference>
<dbReference type="EMBL" id="NEGB01000001">
    <property type="protein sequence ID" value="OTG67721.1"/>
    <property type="molecule type" value="Genomic_DNA"/>
</dbReference>
<evidence type="ECO:0000313" key="2">
    <source>
        <dbReference type="EMBL" id="OTG67721.1"/>
    </source>
</evidence>
<name>A0A1Y3CKK2_9GAMM</name>
<dbReference type="Proteomes" id="UP000242765">
    <property type="component" value="Unassembled WGS sequence"/>
</dbReference>
<dbReference type="AlphaFoldDB" id="A0A1Y3CKK2"/>
<gene>
    <name evidence="2" type="ORF">B9T28_03310</name>
</gene>
<sequence length="100" mass="11712">MHHSSEKVFIFNFDRSCFSSAVFSSFSLANTWIQKNYLSGVLTEYPLNQGSYDWAIEQGYFKVKSPIDRAPIFIGSFISTHQKRWYFKDGEVLEEIIDRL</sequence>
<dbReference type="OrthoDB" id="72025at2"/>
<evidence type="ECO:0000259" key="1">
    <source>
        <dbReference type="Pfam" id="PF24819"/>
    </source>
</evidence>
<proteinExistence type="predicted"/>
<reference evidence="2 3" key="1">
    <citation type="submission" date="2017-04" db="EMBL/GenBank/DDBJ databases">
        <title>High diversity of culturable Acinetobacter species in natural soil and water ecosystems.</title>
        <authorList>
            <person name="Nemec A."/>
            <person name="Radolfova-Krizova L."/>
        </authorList>
    </citation>
    <scope>NUCLEOTIDE SEQUENCE [LARGE SCALE GENOMIC DNA]</scope>
    <source>
        <strain evidence="2 3">ANC 4999</strain>
    </source>
</reference>
<accession>A0A1Y3CKK2</accession>
<comment type="caution">
    <text evidence="2">The sequence shown here is derived from an EMBL/GenBank/DDBJ whole genome shotgun (WGS) entry which is preliminary data.</text>
</comment>